<name>A0AAD9AGB1_9PEZI</name>
<proteinExistence type="predicted"/>
<reference evidence="1" key="1">
    <citation type="submission" date="2023-01" db="EMBL/GenBank/DDBJ databases">
        <title>Colletotrichum chrysophilum M932 genome sequence.</title>
        <authorList>
            <person name="Baroncelli R."/>
        </authorList>
    </citation>
    <scope>NUCLEOTIDE SEQUENCE</scope>
    <source>
        <strain evidence="1">M932</strain>
    </source>
</reference>
<dbReference type="Proteomes" id="UP001243330">
    <property type="component" value="Unassembled WGS sequence"/>
</dbReference>
<protein>
    <submittedName>
        <fullName evidence="1">Uncharacterized protein</fullName>
    </submittedName>
</protein>
<evidence type="ECO:0000313" key="1">
    <source>
        <dbReference type="EMBL" id="KAK1846415.1"/>
    </source>
</evidence>
<accession>A0AAD9AGB1</accession>
<keyword evidence="2" id="KW-1185">Reference proteome</keyword>
<dbReference type="AlphaFoldDB" id="A0AAD9AGB1"/>
<comment type="caution">
    <text evidence="1">The sequence shown here is derived from an EMBL/GenBank/DDBJ whole genome shotgun (WGS) entry which is preliminary data.</text>
</comment>
<organism evidence="1 2">
    <name type="scientific">Colletotrichum chrysophilum</name>
    <dbReference type="NCBI Taxonomy" id="1836956"/>
    <lineage>
        <taxon>Eukaryota</taxon>
        <taxon>Fungi</taxon>
        <taxon>Dikarya</taxon>
        <taxon>Ascomycota</taxon>
        <taxon>Pezizomycotina</taxon>
        <taxon>Sordariomycetes</taxon>
        <taxon>Hypocreomycetidae</taxon>
        <taxon>Glomerellales</taxon>
        <taxon>Glomerellaceae</taxon>
        <taxon>Colletotrichum</taxon>
        <taxon>Colletotrichum gloeosporioides species complex</taxon>
    </lineage>
</organism>
<evidence type="ECO:0000313" key="2">
    <source>
        <dbReference type="Proteomes" id="UP001243330"/>
    </source>
</evidence>
<sequence>MSQALLSMSTITNMAALPAFGGLSLVQLSEILDRSLDTRLGRDLSSTPANLSRVVYIPRHRDITVHLPLYDVSSTYFDAVKKEPIGSSKYKLNLAMMRRPSGDGTDGEVRYLVDFQEDAKEKTVVVERRVPTHNGEIVSMDFAERRRR</sequence>
<gene>
    <name evidence="1" type="ORF">CCHR01_10961</name>
</gene>
<dbReference type="EMBL" id="JAQOWY010000237">
    <property type="protein sequence ID" value="KAK1846415.1"/>
    <property type="molecule type" value="Genomic_DNA"/>
</dbReference>